<evidence type="ECO:0000256" key="1">
    <source>
        <dbReference type="ARBA" id="ARBA00001946"/>
    </source>
</evidence>
<dbReference type="GO" id="GO:0006777">
    <property type="term" value="P:Mo-molybdopterin cofactor biosynthetic process"/>
    <property type="evidence" value="ECO:0007669"/>
    <property type="project" value="UniProtKB-UniRule"/>
</dbReference>
<dbReference type="GO" id="GO:0005829">
    <property type="term" value="C:cytosol"/>
    <property type="evidence" value="ECO:0007669"/>
    <property type="project" value="TreeGrafter"/>
</dbReference>
<dbReference type="InterPro" id="IPR036135">
    <property type="entry name" value="MoeA_linker/N_sf"/>
</dbReference>
<dbReference type="EMBL" id="CP114976">
    <property type="protein sequence ID" value="WBE24469.1"/>
    <property type="molecule type" value="Genomic_DNA"/>
</dbReference>
<dbReference type="GO" id="GO:0061599">
    <property type="term" value="F:molybdopterin molybdotransferase activity"/>
    <property type="evidence" value="ECO:0007669"/>
    <property type="project" value="UniProtKB-UniRule"/>
</dbReference>
<dbReference type="InterPro" id="IPR008284">
    <property type="entry name" value="MoCF_biosynth_CS"/>
</dbReference>
<name>A0AAE9VM25_9GAMM</name>
<dbReference type="Gene3D" id="2.40.340.10">
    <property type="entry name" value="MoeA, C-terminal, domain IV"/>
    <property type="match status" value="1"/>
</dbReference>
<comment type="catalytic activity">
    <reaction evidence="10">
        <text>adenylyl-molybdopterin + molybdate = Mo-molybdopterin + AMP + H(+)</text>
        <dbReference type="Rhea" id="RHEA:35047"/>
        <dbReference type="ChEBI" id="CHEBI:15378"/>
        <dbReference type="ChEBI" id="CHEBI:36264"/>
        <dbReference type="ChEBI" id="CHEBI:62727"/>
        <dbReference type="ChEBI" id="CHEBI:71302"/>
        <dbReference type="ChEBI" id="CHEBI:456215"/>
        <dbReference type="EC" id="2.10.1.1"/>
    </reaction>
</comment>
<dbReference type="SUPFAM" id="SSF63867">
    <property type="entry name" value="MoeA C-terminal domain-like"/>
    <property type="match status" value="1"/>
</dbReference>
<keyword evidence="9 11" id="KW-0501">Molybdenum cofactor biosynthesis</keyword>
<dbReference type="InterPro" id="IPR005110">
    <property type="entry name" value="MoeA_linker/N"/>
</dbReference>
<dbReference type="Gene3D" id="3.40.980.10">
    <property type="entry name" value="MoaB/Mog-like domain"/>
    <property type="match status" value="1"/>
</dbReference>
<dbReference type="CDD" id="cd00887">
    <property type="entry name" value="MoeA"/>
    <property type="match status" value="1"/>
</dbReference>
<evidence type="ECO:0000256" key="7">
    <source>
        <dbReference type="ARBA" id="ARBA00022723"/>
    </source>
</evidence>
<comment type="function">
    <text evidence="2 11">Catalyzes the insertion of molybdate into adenylated molybdopterin with the concomitant release of AMP.</text>
</comment>
<keyword evidence="5 11" id="KW-0500">Molybdenum</keyword>
<keyword evidence="8 11" id="KW-0460">Magnesium</keyword>
<dbReference type="Proteomes" id="UP001212189">
    <property type="component" value="Chromosome"/>
</dbReference>
<dbReference type="Gene3D" id="3.90.105.10">
    <property type="entry name" value="Molybdopterin biosynthesis moea protein, domain 2"/>
    <property type="match status" value="1"/>
</dbReference>
<evidence type="ECO:0000313" key="13">
    <source>
        <dbReference type="EMBL" id="WBE24469.1"/>
    </source>
</evidence>
<dbReference type="Pfam" id="PF00994">
    <property type="entry name" value="MoCF_biosynth"/>
    <property type="match status" value="1"/>
</dbReference>
<dbReference type="KEGG" id="dce:O6P33_08780"/>
<dbReference type="InterPro" id="IPR005111">
    <property type="entry name" value="MoeA_C_domain_IV"/>
</dbReference>
<comment type="cofactor">
    <cofactor evidence="1 11">
        <name>Mg(2+)</name>
        <dbReference type="ChEBI" id="CHEBI:18420"/>
    </cofactor>
</comment>
<dbReference type="PANTHER" id="PTHR10192">
    <property type="entry name" value="MOLYBDOPTERIN BIOSYNTHESIS PROTEIN"/>
    <property type="match status" value="1"/>
</dbReference>
<gene>
    <name evidence="13" type="ORF">O6P33_08780</name>
</gene>
<evidence type="ECO:0000259" key="12">
    <source>
        <dbReference type="SMART" id="SM00852"/>
    </source>
</evidence>
<evidence type="ECO:0000256" key="4">
    <source>
        <dbReference type="ARBA" id="ARBA00010763"/>
    </source>
</evidence>
<dbReference type="NCBIfam" id="TIGR00177">
    <property type="entry name" value="molyb_syn"/>
    <property type="match status" value="1"/>
</dbReference>
<accession>A0AAE9VM25</accession>
<evidence type="ECO:0000256" key="5">
    <source>
        <dbReference type="ARBA" id="ARBA00022505"/>
    </source>
</evidence>
<evidence type="ECO:0000256" key="10">
    <source>
        <dbReference type="ARBA" id="ARBA00047317"/>
    </source>
</evidence>
<sequence>MSLLNVDTALQILLEQAQSCASLGIEELPLDAAENRVLAEPLLAQFAMPPWPNSSMDGYAVRSTEVQAGQALPVSQKIFAGHSPEPLAEGTCARIFTGAPMPEGADAVEMQENTEELNDGTVRFMQTVPTAKFVRPKGQEAMPGDVILPAGIRLGPIELAMAASLGCAQVTVRRQLRVAVVSTGDELVEPGQPLAPGQIYNSNRTMLTQSLHRLSCAVIDMGILPDNAQLTRDRLAAMKDVDLLISSGGVSVGEADYLGQVIREEGELDFWKLALKPGKPFTLGRYQGVPVLGLPGNPTSSLVTFLLLARPYILTRMGVTEPMAQHFVVPVNFAMPVAGVRREFIRVALVDGRAEKLGNQCSGILRNATQAHGLLELPENTSCAVGDQLRFWPFSSLLN</sequence>
<dbReference type="InterPro" id="IPR001453">
    <property type="entry name" value="MoaB/Mog_dom"/>
</dbReference>
<dbReference type="Pfam" id="PF03454">
    <property type="entry name" value="MoeA_C"/>
    <property type="match status" value="1"/>
</dbReference>
<dbReference type="PROSITE" id="PS01079">
    <property type="entry name" value="MOCF_BIOSYNTHESIS_2"/>
    <property type="match status" value="1"/>
</dbReference>
<reference evidence="13 14" key="1">
    <citation type="submission" date="2022-12" db="EMBL/GenBank/DDBJ databases">
        <title>Coexistence and Characterization of a Novel Tigecycline Resistance gene tet(X) variant and blaNDM-1 in a Pseudomonas caeni Isolate of Chicken Origin.</title>
        <authorList>
            <person name="Lu X."/>
            <person name="Zhang L."/>
            <person name="Li R."/>
            <person name="Wang Z."/>
        </authorList>
    </citation>
    <scope>NUCLEOTIDE SEQUENCE [LARGE SCALE GENOMIC DNA]</scope>
    <source>
        <strain evidence="13 14">CE14</strain>
    </source>
</reference>
<evidence type="ECO:0000256" key="3">
    <source>
        <dbReference type="ARBA" id="ARBA00005046"/>
    </source>
</evidence>
<comment type="similarity">
    <text evidence="4 11">Belongs to the MoeA family.</text>
</comment>
<feature type="domain" description="MoaB/Mog" evidence="12">
    <location>
        <begin position="179"/>
        <end position="315"/>
    </location>
</feature>
<evidence type="ECO:0000256" key="11">
    <source>
        <dbReference type="RuleBase" id="RU365090"/>
    </source>
</evidence>
<dbReference type="RefSeq" id="WP_269817412.1">
    <property type="nucleotide sequence ID" value="NZ_CP114976.1"/>
</dbReference>
<evidence type="ECO:0000313" key="14">
    <source>
        <dbReference type="Proteomes" id="UP001212189"/>
    </source>
</evidence>
<dbReference type="InterPro" id="IPR036425">
    <property type="entry name" value="MoaB/Mog-like_dom_sf"/>
</dbReference>
<keyword evidence="14" id="KW-1185">Reference proteome</keyword>
<keyword evidence="7 11" id="KW-0479">Metal-binding</keyword>
<dbReference type="SUPFAM" id="SSF53218">
    <property type="entry name" value="Molybdenum cofactor biosynthesis proteins"/>
    <property type="match status" value="1"/>
</dbReference>
<keyword evidence="6 11" id="KW-0808">Transferase</keyword>
<dbReference type="InterPro" id="IPR036688">
    <property type="entry name" value="MoeA_C_domain_IV_sf"/>
</dbReference>
<dbReference type="NCBIfam" id="NF045515">
    <property type="entry name" value="Glp_gephyrin"/>
    <property type="match status" value="1"/>
</dbReference>
<evidence type="ECO:0000256" key="8">
    <source>
        <dbReference type="ARBA" id="ARBA00022842"/>
    </source>
</evidence>
<evidence type="ECO:0000256" key="9">
    <source>
        <dbReference type="ARBA" id="ARBA00023150"/>
    </source>
</evidence>
<dbReference type="GO" id="GO:0046872">
    <property type="term" value="F:metal ion binding"/>
    <property type="evidence" value="ECO:0007669"/>
    <property type="project" value="UniProtKB-UniRule"/>
</dbReference>
<dbReference type="Gene3D" id="2.170.190.11">
    <property type="entry name" value="Molybdopterin biosynthesis moea protein, domain 3"/>
    <property type="match status" value="1"/>
</dbReference>
<evidence type="ECO:0000256" key="6">
    <source>
        <dbReference type="ARBA" id="ARBA00022679"/>
    </source>
</evidence>
<proteinExistence type="inferred from homology"/>
<dbReference type="InterPro" id="IPR038987">
    <property type="entry name" value="MoeA-like"/>
</dbReference>
<evidence type="ECO:0000256" key="2">
    <source>
        <dbReference type="ARBA" id="ARBA00002901"/>
    </source>
</evidence>
<protein>
    <recommendedName>
        <fullName evidence="11">Molybdopterin molybdenumtransferase</fullName>
        <ecNumber evidence="11">2.10.1.1</ecNumber>
    </recommendedName>
</protein>
<dbReference type="SUPFAM" id="SSF63882">
    <property type="entry name" value="MoeA N-terminal region -like"/>
    <property type="match status" value="1"/>
</dbReference>
<dbReference type="SMART" id="SM00852">
    <property type="entry name" value="MoCF_biosynth"/>
    <property type="match status" value="1"/>
</dbReference>
<dbReference type="FunFam" id="3.40.980.10:FF:000004">
    <property type="entry name" value="Molybdopterin molybdenumtransferase"/>
    <property type="match status" value="1"/>
</dbReference>
<comment type="pathway">
    <text evidence="3 11">Cofactor biosynthesis; molybdopterin biosynthesis.</text>
</comment>
<dbReference type="Pfam" id="PF03453">
    <property type="entry name" value="MoeA_N"/>
    <property type="match status" value="1"/>
</dbReference>
<dbReference type="EC" id="2.10.1.1" evidence="11"/>
<organism evidence="13 14">
    <name type="scientific">Denitrificimonas caeni</name>
    <dbReference type="NCBI Taxonomy" id="521720"/>
    <lineage>
        <taxon>Bacteria</taxon>
        <taxon>Pseudomonadati</taxon>
        <taxon>Pseudomonadota</taxon>
        <taxon>Gammaproteobacteria</taxon>
        <taxon>Pseudomonadales</taxon>
        <taxon>Pseudomonadaceae</taxon>
        <taxon>Denitrificimonas</taxon>
    </lineage>
</organism>
<dbReference type="PANTHER" id="PTHR10192:SF5">
    <property type="entry name" value="GEPHYRIN"/>
    <property type="match status" value="1"/>
</dbReference>
<dbReference type="AlphaFoldDB" id="A0AAE9VM25"/>